<evidence type="ECO:0000313" key="2">
    <source>
        <dbReference type="Proteomes" id="UP001158066"/>
    </source>
</evidence>
<dbReference type="PANTHER" id="PTHR43128">
    <property type="entry name" value="L-2-HYDROXYCARBOXYLATE DEHYDROGENASE (NAD(P)(+))"/>
    <property type="match status" value="1"/>
</dbReference>
<proteinExistence type="predicted"/>
<dbReference type="GO" id="GO:0006089">
    <property type="term" value="P:lactate metabolic process"/>
    <property type="evidence" value="ECO:0007669"/>
    <property type="project" value="TreeGrafter"/>
</dbReference>
<protein>
    <recommendedName>
        <fullName evidence="3">Lactate dehydrogenase</fullName>
    </recommendedName>
</protein>
<dbReference type="Gene3D" id="3.40.50.720">
    <property type="entry name" value="NAD(P)-binding Rossmann-like Domain"/>
    <property type="match status" value="1"/>
</dbReference>
<dbReference type="RefSeq" id="WP_283407386.1">
    <property type="nucleotide sequence ID" value="NZ_FXUF01000001.1"/>
</dbReference>
<name>A0AA46AH93_9CLOT</name>
<dbReference type="GO" id="GO:0004459">
    <property type="term" value="F:L-lactate dehydrogenase (NAD+) activity"/>
    <property type="evidence" value="ECO:0007669"/>
    <property type="project" value="TreeGrafter"/>
</dbReference>
<dbReference type="AlphaFoldDB" id="A0AA46AH93"/>
<dbReference type="EMBL" id="FXUF01000001">
    <property type="protein sequence ID" value="SMP37788.1"/>
    <property type="molecule type" value="Genomic_DNA"/>
</dbReference>
<evidence type="ECO:0008006" key="3">
    <source>
        <dbReference type="Google" id="ProtNLM"/>
    </source>
</evidence>
<evidence type="ECO:0000313" key="1">
    <source>
        <dbReference type="EMBL" id="SMP37788.1"/>
    </source>
</evidence>
<comment type="caution">
    <text evidence="1">The sequence shown here is derived from an EMBL/GenBank/DDBJ whole genome shotgun (WGS) entry which is preliminary data.</text>
</comment>
<organism evidence="1 2">
    <name type="scientific">Anoxynatronum buryatiense</name>
    <dbReference type="NCBI Taxonomy" id="489973"/>
    <lineage>
        <taxon>Bacteria</taxon>
        <taxon>Bacillati</taxon>
        <taxon>Bacillota</taxon>
        <taxon>Clostridia</taxon>
        <taxon>Eubacteriales</taxon>
        <taxon>Clostridiaceae</taxon>
        <taxon>Anoxynatronum</taxon>
    </lineage>
</organism>
<gene>
    <name evidence="1" type="ORF">SAMN06296020_10117</name>
</gene>
<dbReference type="Proteomes" id="UP001158066">
    <property type="component" value="Unassembled WGS sequence"/>
</dbReference>
<keyword evidence="2" id="KW-1185">Reference proteome</keyword>
<dbReference type="PANTHER" id="PTHR43128:SF16">
    <property type="entry name" value="L-LACTATE DEHYDROGENASE"/>
    <property type="match status" value="1"/>
</dbReference>
<accession>A0AA46AH93</accession>
<dbReference type="InterPro" id="IPR036291">
    <property type="entry name" value="NAD(P)-bd_dom_sf"/>
</dbReference>
<reference evidence="1" key="1">
    <citation type="submission" date="2017-05" db="EMBL/GenBank/DDBJ databases">
        <authorList>
            <person name="Varghese N."/>
            <person name="Submissions S."/>
        </authorList>
    </citation>
    <scope>NUCLEOTIDE SEQUENCE</scope>
    <source>
        <strain evidence="1">Su22</strain>
    </source>
</reference>
<dbReference type="SUPFAM" id="SSF51735">
    <property type="entry name" value="NAD(P)-binding Rossmann-fold domains"/>
    <property type="match status" value="1"/>
</dbReference>
<sequence>MIYFYQLSQGVAVSFLFFSDLPKADPDTALHRSPLFFLINRSAANSQVCTLLHEPHHLFLDQESLAFLSRKTDMDSENTVNESVGQLPEWLVQKIRNQQVFLVNTAHSRWQERLTFSFPRKKRVHLAGLGDVGSTLLTGLRLLGKDDIDSIGIFDLSESKLQRWTNEINQIADLNYPDYPPVLSLTESQLFNCDLFIFCIARQVPGLDVKNVDVRMAQFDANRIIIEEYALKARAAKYRGIFAVVSDPVDQLCITAYRKSNEDAYGNYDGEGLMPEQVKGFGLGVMNARAHYYAKQHPDTRHFSQEGRVFGPHGQGLIVANSIAHFDPTLSDLLTRQTLSANLVIREIGFKPFVAPALSSGCLPLLATLRGEWHYSTVFIGGVYFGCRNRWLAYGQEWETLTFPDALYQRLQDTYTRLEQFQC</sequence>